<dbReference type="GO" id="GO:0001760">
    <property type="term" value="F:aminocarboxymuconate-semialdehyde decarboxylase activity"/>
    <property type="evidence" value="ECO:0007669"/>
    <property type="project" value="UniProtKB-UniRule"/>
</dbReference>
<dbReference type="SUPFAM" id="SSF51556">
    <property type="entry name" value="Metallo-dependent hydrolases"/>
    <property type="match status" value="1"/>
</dbReference>
<reference evidence="13" key="1">
    <citation type="submission" date="2022-03" db="EMBL/GenBank/DDBJ databases">
        <authorList>
            <person name="Martin C."/>
        </authorList>
    </citation>
    <scope>NUCLEOTIDE SEQUENCE</scope>
</reference>
<protein>
    <recommendedName>
        <fullName evidence="5 12">2-amino-3-carboxymuconate-6-semialdehyde decarboxylase</fullName>
        <ecNumber evidence="4 12">4.1.1.45</ecNumber>
    </recommendedName>
    <alternativeName>
        <fullName evidence="11 12">Picolinate carboxylase</fullName>
    </alternativeName>
</protein>
<dbReference type="AlphaFoldDB" id="A0A8J1Y378"/>
<evidence type="ECO:0000256" key="2">
    <source>
        <dbReference type="ARBA" id="ARBA00005871"/>
    </source>
</evidence>
<dbReference type="GO" id="GO:0005829">
    <property type="term" value="C:cytosol"/>
    <property type="evidence" value="ECO:0007669"/>
    <property type="project" value="UniProtKB-UniRule"/>
</dbReference>
<sequence>MKIDIHNHILPERWPDLKERYGYGGWIQLNHDCCQPGKANMMKDGKLFRVVDENCWSPEARIREMDATGVTVQALSTVPVMFSYWAKPEDTLDISRLLNDDLANTVQKYPSRFVGLGTLPMQAPDLAVQEVHRCVKELGFKGIQIGSHVNDWNLDAQELRPIFAACEELGCSVFVHPWDMQMEGRMQKYWLPWLVGMPAETATAACALIFGGVLEQFPKLKVCLAHGGGSFPFTIGRIEHGFNVRPDLCAVENNVNPRKYLGKIYTDSLVHDERTLELLVDIIGQDRVLLGSDYPFPLGEHHPGKLIESMETFSPQLKDKLLAGNAFEFLGLEREKYDPTYTDAQSLNGENSNKKHKS</sequence>
<dbReference type="GO" id="GO:0170039">
    <property type="term" value="P:proteinogenic amino acid metabolic process"/>
    <property type="evidence" value="ECO:0007669"/>
    <property type="project" value="UniProtKB-ARBA"/>
</dbReference>
<evidence type="ECO:0000256" key="7">
    <source>
        <dbReference type="ARBA" id="ARBA00022793"/>
    </source>
</evidence>
<dbReference type="OrthoDB" id="191270at2759"/>
<dbReference type="Gene3D" id="3.20.20.140">
    <property type="entry name" value="Metal-dependent hydrolases"/>
    <property type="match status" value="1"/>
</dbReference>
<evidence type="ECO:0000256" key="5">
    <source>
        <dbReference type="ARBA" id="ARBA00021214"/>
    </source>
</evidence>
<proteinExistence type="inferred from homology"/>
<organism evidence="13 14">
    <name type="scientific">Owenia fusiformis</name>
    <name type="common">Polychaete worm</name>
    <dbReference type="NCBI Taxonomy" id="6347"/>
    <lineage>
        <taxon>Eukaryota</taxon>
        <taxon>Metazoa</taxon>
        <taxon>Spiralia</taxon>
        <taxon>Lophotrochozoa</taxon>
        <taxon>Annelida</taxon>
        <taxon>Polychaeta</taxon>
        <taxon>Sedentaria</taxon>
        <taxon>Canalipalpata</taxon>
        <taxon>Sabellida</taxon>
        <taxon>Oweniida</taxon>
        <taxon>Oweniidae</taxon>
        <taxon>Owenia</taxon>
    </lineage>
</organism>
<dbReference type="PANTHER" id="PTHR21240">
    <property type="entry name" value="2-AMINO-3-CARBOXYLMUCONATE-6-SEMIALDEHYDE DECARBOXYLASE"/>
    <property type="match status" value="1"/>
</dbReference>
<dbReference type="PANTHER" id="PTHR21240:SF27">
    <property type="entry name" value="2-AMINO-3-CARBOXYMUCONATE-6-SEMIALDEHYDE DECARBOXYLASE"/>
    <property type="match status" value="1"/>
</dbReference>
<comment type="catalytic activity">
    <reaction evidence="12">
        <text>2-amino-3-carboxymuconate 6-semialdehyde + H(+) = 2-aminomuconate 6-semialdehyde + CO2</text>
        <dbReference type="Rhea" id="RHEA:16557"/>
        <dbReference type="ChEBI" id="CHEBI:15378"/>
        <dbReference type="ChEBI" id="CHEBI:16526"/>
        <dbReference type="ChEBI" id="CHEBI:77634"/>
        <dbReference type="ChEBI" id="CHEBI:77803"/>
        <dbReference type="EC" id="4.1.1.45"/>
    </reaction>
</comment>
<comment type="caution">
    <text evidence="13">The sequence shown here is derived from an EMBL/GenBank/DDBJ whole genome shotgun (WGS) entry which is preliminary data.</text>
</comment>
<evidence type="ECO:0000256" key="10">
    <source>
        <dbReference type="ARBA" id="ARBA00025318"/>
    </source>
</evidence>
<evidence type="ECO:0000256" key="1">
    <source>
        <dbReference type="ARBA" id="ARBA00005079"/>
    </source>
</evidence>
<dbReference type="FunFam" id="3.20.20.140:FF:000029">
    <property type="entry name" value="2-amino-3-carboxymuconate-6-semialdehyde decarboxylase"/>
    <property type="match status" value="1"/>
</dbReference>
<gene>
    <name evidence="13" type="ORF">OFUS_LOCUS14509</name>
</gene>
<evidence type="ECO:0000256" key="3">
    <source>
        <dbReference type="ARBA" id="ARBA00011245"/>
    </source>
</evidence>
<name>A0A8J1Y378_OWEFU</name>
<comment type="subunit">
    <text evidence="3 12">Monomer.</text>
</comment>
<dbReference type="GO" id="GO:1904985">
    <property type="term" value="P:negative regulation of quinolinate biosynthetic process"/>
    <property type="evidence" value="ECO:0007669"/>
    <property type="project" value="UniProtKB-UniRule"/>
</dbReference>
<dbReference type="Pfam" id="PF04909">
    <property type="entry name" value="Amidohydro_2"/>
    <property type="match status" value="1"/>
</dbReference>
<dbReference type="InterPro" id="IPR006680">
    <property type="entry name" value="Amidohydro-rel"/>
</dbReference>
<comment type="function">
    <text evidence="10">Converts alpha-amino-beta-carboxymuconate-epsilon-semialdehyde (ACMS) to alpha-aminomuconate semialdehyde (AMS). ACMS can be converted non-enzymatically to quinolate (QA), a key precursor of NAD, and a potent endogenous excitotoxin of neuronal cells which is implicated in the pathogenesis of various neurodegenerative disorders. In the presence of ACMSD, ACMS is converted to AMS, a benign catabolite. ACMSD ultimately controls the metabolic fate of tryptophan catabolism along the kynurenine pathway.</text>
</comment>
<evidence type="ECO:0000256" key="8">
    <source>
        <dbReference type="ARBA" id="ARBA00022833"/>
    </source>
</evidence>
<evidence type="ECO:0000256" key="12">
    <source>
        <dbReference type="RuleBase" id="RU366045"/>
    </source>
</evidence>
<keyword evidence="6" id="KW-0479">Metal-binding</keyword>
<dbReference type="CDD" id="cd01292">
    <property type="entry name" value="metallo-dependent_hydrolases"/>
    <property type="match status" value="1"/>
</dbReference>
<dbReference type="InterPro" id="IPR032465">
    <property type="entry name" value="ACMSD"/>
</dbReference>
<accession>A0A8J1Y378</accession>
<evidence type="ECO:0000256" key="6">
    <source>
        <dbReference type="ARBA" id="ARBA00022723"/>
    </source>
</evidence>
<dbReference type="GO" id="GO:0019748">
    <property type="term" value="P:secondary metabolic process"/>
    <property type="evidence" value="ECO:0007669"/>
    <property type="project" value="TreeGrafter"/>
</dbReference>
<comment type="similarity">
    <text evidence="2">Belongs to the metallo-dependent hydrolases superfamily. ACMSD family.</text>
</comment>
<evidence type="ECO:0000313" key="13">
    <source>
        <dbReference type="EMBL" id="CAH1789094.1"/>
    </source>
</evidence>
<dbReference type="GO" id="GO:0046872">
    <property type="term" value="F:metal ion binding"/>
    <property type="evidence" value="ECO:0007669"/>
    <property type="project" value="UniProtKB-KW"/>
</dbReference>
<keyword evidence="7 12" id="KW-0210">Decarboxylase</keyword>
<dbReference type="UniPathway" id="UPA00270"/>
<evidence type="ECO:0000256" key="4">
    <source>
        <dbReference type="ARBA" id="ARBA00012365"/>
    </source>
</evidence>
<dbReference type="EMBL" id="CAIIXF020000007">
    <property type="protein sequence ID" value="CAH1789094.1"/>
    <property type="molecule type" value="Genomic_DNA"/>
</dbReference>
<dbReference type="InterPro" id="IPR032466">
    <property type="entry name" value="Metal_Hydrolase"/>
</dbReference>
<evidence type="ECO:0000256" key="11">
    <source>
        <dbReference type="ARBA" id="ARBA00031120"/>
    </source>
</evidence>
<dbReference type="EC" id="4.1.1.45" evidence="4 12"/>
<dbReference type="Proteomes" id="UP000749559">
    <property type="component" value="Unassembled WGS sequence"/>
</dbReference>
<keyword evidence="8" id="KW-0862">Zinc</keyword>
<dbReference type="GO" id="GO:0016787">
    <property type="term" value="F:hydrolase activity"/>
    <property type="evidence" value="ECO:0007669"/>
    <property type="project" value="InterPro"/>
</dbReference>
<evidence type="ECO:0000256" key="9">
    <source>
        <dbReference type="ARBA" id="ARBA00023239"/>
    </source>
</evidence>
<evidence type="ECO:0000313" key="14">
    <source>
        <dbReference type="Proteomes" id="UP000749559"/>
    </source>
</evidence>
<dbReference type="GO" id="GO:0170033">
    <property type="term" value="P:L-amino acid metabolic process"/>
    <property type="evidence" value="ECO:0007669"/>
    <property type="project" value="UniProtKB-ARBA"/>
</dbReference>
<keyword evidence="14" id="KW-1185">Reference proteome</keyword>
<dbReference type="GO" id="GO:1901606">
    <property type="term" value="P:alpha-amino acid catabolic process"/>
    <property type="evidence" value="ECO:0007669"/>
    <property type="project" value="UniProtKB-ARBA"/>
</dbReference>
<comment type="pathway">
    <text evidence="1 12">Secondary metabolite metabolism; quinolate metabolism.</text>
</comment>
<keyword evidence="9 12" id="KW-0456">Lyase</keyword>